<keyword evidence="3" id="KW-1185">Reference proteome</keyword>
<name>A0A1Q3BDB0_CEPFO</name>
<feature type="region of interest" description="Disordered" evidence="1">
    <location>
        <begin position="154"/>
        <end position="180"/>
    </location>
</feature>
<accession>A0A1Q3BDB0</accession>
<dbReference type="FunCoup" id="A0A1Q3BDB0">
    <property type="interactions" value="123"/>
</dbReference>
<dbReference type="Pfam" id="PF14009">
    <property type="entry name" value="PADRE"/>
    <property type="match status" value="1"/>
</dbReference>
<dbReference type="InParanoid" id="A0A1Q3BDB0"/>
<organism evidence="2 3">
    <name type="scientific">Cephalotus follicularis</name>
    <name type="common">Albany pitcher plant</name>
    <dbReference type="NCBI Taxonomy" id="3775"/>
    <lineage>
        <taxon>Eukaryota</taxon>
        <taxon>Viridiplantae</taxon>
        <taxon>Streptophyta</taxon>
        <taxon>Embryophyta</taxon>
        <taxon>Tracheophyta</taxon>
        <taxon>Spermatophyta</taxon>
        <taxon>Magnoliopsida</taxon>
        <taxon>eudicotyledons</taxon>
        <taxon>Gunneridae</taxon>
        <taxon>Pentapetalae</taxon>
        <taxon>rosids</taxon>
        <taxon>fabids</taxon>
        <taxon>Oxalidales</taxon>
        <taxon>Cephalotaceae</taxon>
        <taxon>Cephalotus</taxon>
    </lineage>
</organism>
<dbReference type="OrthoDB" id="693945at2759"/>
<evidence type="ECO:0000313" key="2">
    <source>
        <dbReference type="EMBL" id="GAV65802.1"/>
    </source>
</evidence>
<dbReference type="AlphaFoldDB" id="A0A1Q3BDB0"/>
<sequence length="211" mass="23643">MGCCFSYDRIQLQSQPPLTANVVSISGDLRQYKVPVCASQVLEAEAAASSSSSSSSSFIKKCFLCNSDRLYYDDYIPKLDSEEELQANQIYFVLPNSKLGYRLTASDMAALAVKASVALQNANKKDSSRRRYNKSRISPVLLVNDHQQHQQYQKQSTEMKHFKNPTASTPAPGMSRSPSVRKFQRYSSRRAKMAVRSFRLGLSTIYEGTVV</sequence>
<dbReference type="InterPro" id="IPR025322">
    <property type="entry name" value="PADRE_dom"/>
</dbReference>
<gene>
    <name evidence="2" type="ORF">CFOL_v3_09316</name>
</gene>
<protein>
    <submittedName>
        <fullName evidence="2">DUF4228 domain-containing protein</fullName>
    </submittedName>
</protein>
<proteinExistence type="predicted"/>
<reference evidence="3" key="1">
    <citation type="submission" date="2016-04" db="EMBL/GenBank/DDBJ databases">
        <title>Cephalotus genome sequencing.</title>
        <authorList>
            <person name="Fukushima K."/>
            <person name="Hasebe M."/>
            <person name="Fang X."/>
        </authorList>
    </citation>
    <scope>NUCLEOTIDE SEQUENCE [LARGE SCALE GENOMIC DNA]</scope>
    <source>
        <strain evidence="3">cv. St1</strain>
    </source>
</reference>
<dbReference type="STRING" id="3775.A0A1Q3BDB0"/>
<evidence type="ECO:0000313" key="3">
    <source>
        <dbReference type="Proteomes" id="UP000187406"/>
    </source>
</evidence>
<dbReference type="PANTHER" id="PTHR33052">
    <property type="entry name" value="DUF4228 DOMAIN PROTEIN-RELATED"/>
    <property type="match status" value="1"/>
</dbReference>
<dbReference type="EMBL" id="BDDD01000435">
    <property type="protein sequence ID" value="GAV65802.1"/>
    <property type="molecule type" value="Genomic_DNA"/>
</dbReference>
<comment type="caution">
    <text evidence="2">The sequence shown here is derived from an EMBL/GenBank/DDBJ whole genome shotgun (WGS) entry which is preliminary data.</text>
</comment>
<evidence type="ECO:0000256" key="1">
    <source>
        <dbReference type="SAM" id="MobiDB-lite"/>
    </source>
</evidence>
<dbReference type="Proteomes" id="UP000187406">
    <property type="component" value="Unassembled WGS sequence"/>
</dbReference>